<dbReference type="PROSITE" id="PS51257">
    <property type="entry name" value="PROKAR_LIPOPROTEIN"/>
    <property type="match status" value="1"/>
</dbReference>
<dbReference type="InterPro" id="IPR012341">
    <property type="entry name" value="6hp_glycosidase-like_sf"/>
</dbReference>
<name>A0ABV8HCT6_9FLAO</name>
<dbReference type="InterPro" id="IPR052369">
    <property type="entry name" value="UG_Glycosaminoglycan_Hydrolase"/>
</dbReference>
<dbReference type="Gene3D" id="1.50.10.10">
    <property type="match status" value="1"/>
</dbReference>
<sequence>MKPLLKVLSLSLLLSAGVSCKNNQEDNKTEIDQSEAKETSIDKKISEEKIDSVTQLAANQYISMAGKIEEGEYPKTFYPKKGEFEASNSGWWTSGFYPGTLLYLYEETGKDTLKTEAEHILEHLKREAKNTSTHDLGFMMFCSFGNANRLDPKQEYKDILMESAKSLAIRYNDTVKAIRSWDSAPWNKAEKGDLVVIIDNMMNLELLFWAADHSGDERYREIAINHANTTMKNHFRDDYSTYHELIYDEETGEAKSKITAQGFADESSWARGQAWGLYGYVLMYRETKEQKYLDQAKNIAKFILEHPNMPEDMVPYWDYDAEDIPDDFRDSSAAAVIASALIELHEYTEDENYFNSAEKMLSSLMSDEYLAEQDELGGFLLKHGVGSKPANSEVDVPLTYGDYYFVEALKRYQEL</sequence>
<dbReference type="GO" id="GO:0016787">
    <property type="term" value="F:hydrolase activity"/>
    <property type="evidence" value="ECO:0007669"/>
    <property type="project" value="UniProtKB-KW"/>
</dbReference>
<gene>
    <name evidence="5" type="ORF">ACFOS1_17100</name>
</gene>
<dbReference type="InterPro" id="IPR010905">
    <property type="entry name" value="Glyco_hydro_88"/>
</dbReference>
<feature type="chain" id="PRO_5046320363" evidence="4">
    <location>
        <begin position="21"/>
        <end position="415"/>
    </location>
</feature>
<evidence type="ECO:0000313" key="5">
    <source>
        <dbReference type="EMBL" id="MFC4029141.1"/>
    </source>
</evidence>
<evidence type="ECO:0000256" key="4">
    <source>
        <dbReference type="SAM" id="SignalP"/>
    </source>
</evidence>
<keyword evidence="1 5" id="KW-0378">Hydrolase</keyword>
<dbReference type="SUPFAM" id="SSF48208">
    <property type="entry name" value="Six-hairpin glycosidases"/>
    <property type="match status" value="1"/>
</dbReference>
<dbReference type="Proteomes" id="UP001595793">
    <property type="component" value="Unassembled WGS sequence"/>
</dbReference>
<dbReference type="PANTHER" id="PTHR36845">
    <property type="entry name" value="HYDROLASE, PUTATIVE (AFU_ORTHOLOGUE AFUA_7G05090)-RELATED"/>
    <property type="match status" value="1"/>
</dbReference>
<dbReference type="EMBL" id="JBHSAS010000012">
    <property type="protein sequence ID" value="MFC4029141.1"/>
    <property type="molecule type" value="Genomic_DNA"/>
</dbReference>
<comment type="similarity">
    <text evidence="2">Belongs to the glycosyl hydrolase 88 family.</text>
</comment>
<evidence type="ECO:0000256" key="2">
    <source>
        <dbReference type="ARBA" id="ARBA00038358"/>
    </source>
</evidence>
<evidence type="ECO:0000256" key="3">
    <source>
        <dbReference type="SAM" id="MobiDB-lite"/>
    </source>
</evidence>
<reference evidence="6" key="1">
    <citation type="journal article" date="2019" name="Int. J. Syst. Evol. Microbiol.">
        <title>The Global Catalogue of Microorganisms (GCM) 10K type strain sequencing project: providing services to taxonomists for standard genome sequencing and annotation.</title>
        <authorList>
            <consortium name="The Broad Institute Genomics Platform"/>
            <consortium name="The Broad Institute Genome Sequencing Center for Infectious Disease"/>
            <person name="Wu L."/>
            <person name="Ma J."/>
        </authorList>
    </citation>
    <scope>NUCLEOTIDE SEQUENCE [LARGE SCALE GENOMIC DNA]</scope>
    <source>
        <strain evidence="6">CECT 9128</strain>
    </source>
</reference>
<dbReference type="InterPro" id="IPR008928">
    <property type="entry name" value="6-hairpin_glycosidase_sf"/>
</dbReference>
<accession>A0ABV8HCT6</accession>
<feature type="signal peptide" evidence="4">
    <location>
        <begin position="1"/>
        <end position="20"/>
    </location>
</feature>
<organism evidence="5 6">
    <name type="scientific">Zunongwangia endophytica</name>
    <dbReference type="NCBI Taxonomy" id="1808945"/>
    <lineage>
        <taxon>Bacteria</taxon>
        <taxon>Pseudomonadati</taxon>
        <taxon>Bacteroidota</taxon>
        <taxon>Flavobacteriia</taxon>
        <taxon>Flavobacteriales</taxon>
        <taxon>Flavobacteriaceae</taxon>
        <taxon>Zunongwangia</taxon>
    </lineage>
</organism>
<evidence type="ECO:0000313" key="6">
    <source>
        <dbReference type="Proteomes" id="UP001595793"/>
    </source>
</evidence>
<dbReference type="Pfam" id="PF07470">
    <property type="entry name" value="Glyco_hydro_88"/>
    <property type="match status" value="1"/>
</dbReference>
<feature type="region of interest" description="Disordered" evidence="3">
    <location>
        <begin position="24"/>
        <end position="43"/>
    </location>
</feature>
<proteinExistence type="inferred from homology"/>
<dbReference type="PANTHER" id="PTHR36845:SF1">
    <property type="entry name" value="HYDROLASE, PUTATIVE (AFU_ORTHOLOGUE AFUA_7G05090)-RELATED"/>
    <property type="match status" value="1"/>
</dbReference>
<keyword evidence="6" id="KW-1185">Reference proteome</keyword>
<keyword evidence="4" id="KW-0732">Signal</keyword>
<protein>
    <submittedName>
        <fullName evidence="5">Glycoside hydrolase family 88 protein</fullName>
    </submittedName>
</protein>
<comment type="caution">
    <text evidence="5">The sequence shown here is derived from an EMBL/GenBank/DDBJ whole genome shotgun (WGS) entry which is preliminary data.</text>
</comment>
<dbReference type="RefSeq" id="WP_290236858.1">
    <property type="nucleotide sequence ID" value="NZ_JAUFPZ010000002.1"/>
</dbReference>
<evidence type="ECO:0000256" key="1">
    <source>
        <dbReference type="ARBA" id="ARBA00022801"/>
    </source>
</evidence>